<evidence type="ECO:0000313" key="3">
    <source>
        <dbReference type="Proteomes" id="UP000823388"/>
    </source>
</evidence>
<dbReference type="PROSITE" id="PS51257">
    <property type="entry name" value="PROKAR_LIPOPROTEIN"/>
    <property type="match status" value="1"/>
</dbReference>
<evidence type="ECO:0000313" key="2">
    <source>
        <dbReference type="EMBL" id="KAG2657001.1"/>
    </source>
</evidence>
<reference evidence="2" key="1">
    <citation type="submission" date="2020-05" db="EMBL/GenBank/DDBJ databases">
        <title>WGS assembly of Panicum virgatum.</title>
        <authorList>
            <person name="Lovell J.T."/>
            <person name="Jenkins J."/>
            <person name="Shu S."/>
            <person name="Juenger T.E."/>
            <person name="Schmutz J."/>
        </authorList>
    </citation>
    <scope>NUCLEOTIDE SEQUENCE</scope>
    <source>
        <strain evidence="2">AP13</strain>
    </source>
</reference>
<evidence type="ECO:0000256" key="1">
    <source>
        <dbReference type="SAM" id="SignalP"/>
    </source>
</evidence>
<feature type="signal peptide" evidence="1">
    <location>
        <begin position="1"/>
        <end position="27"/>
    </location>
</feature>
<gene>
    <name evidence="2" type="ORF">PVAP13_1KG127600</name>
</gene>
<proteinExistence type="predicted"/>
<dbReference type="Proteomes" id="UP000823388">
    <property type="component" value="Chromosome 1K"/>
</dbReference>
<dbReference type="EMBL" id="CM029037">
    <property type="protein sequence ID" value="KAG2657001.1"/>
    <property type="molecule type" value="Genomic_DNA"/>
</dbReference>
<keyword evidence="3" id="KW-1185">Reference proteome</keyword>
<keyword evidence="1" id="KW-0732">Signal</keyword>
<accession>A0A8T0X5Q9</accession>
<sequence>MDAKAPPAILVAVLLACLAFSPKCCDGGGGSGGEERAAGGLRRPAPPAGEGTIGSDRFRIVLCFRHSLSMYCGPELSSCYCCMALPGCPCYAEQQECWDFCPTRMSPTRAAAPSPSALRLLPARRGGDDGTVVGRCSRRTWPGVTRRQELIL</sequence>
<dbReference type="AlphaFoldDB" id="A0A8T0X5Q9"/>
<comment type="caution">
    <text evidence="2">The sequence shown here is derived from an EMBL/GenBank/DDBJ whole genome shotgun (WGS) entry which is preliminary data.</text>
</comment>
<protein>
    <submittedName>
        <fullName evidence="2">Uncharacterized protein</fullName>
    </submittedName>
</protein>
<name>A0A8T0X5Q9_PANVG</name>
<organism evidence="2 3">
    <name type="scientific">Panicum virgatum</name>
    <name type="common">Blackwell switchgrass</name>
    <dbReference type="NCBI Taxonomy" id="38727"/>
    <lineage>
        <taxon>Eukaryota</taxon>
        <taxon>Viridiplantae</taxon>
        <taxon>Streptophyta</taxon>
        <taxon>Embryophyta</taxon>
        <taxon>Tracheophyta</taxon>
        <taxon>Spermatophyta</taxon>
        <taxon>Magnoliopsida</taxon>
        <taxon>Liliopsida</taxon>
        <taxon>Poales</taxon>
        <taxon>Poaceae</taxon>
        <taxon>PACMAD clade</taxon>
        <taxon>Panicoideae</taxon>
        <taxon>Panicodae</taxon>
        <taxon>Paniceae</taxon>
        <taxon>Panicinae</taxon>
        <taxon>Panicum</taxon>
        <taxon>Panicum sect. Hiantes</taxon>
    </lineage>
</organism>
<feature type="chain" id="PRO_5035930522" evidence="1">
    <location>
        <begin position="28"/>
        <end position="152"/>
    </location>
</feature>